<name>A0AAQ3LBN0_9BACT</name>
<evidence type="ECO:0000256" key="2">
    <source>
        <dbReference type="ARBA" id="ARBA00022679"/>
    </source>
</evidence>
<keyword evidence="1 3" id="KW-0489">Methyltransferase</keyword>
<evidence type="ECO:0000256" key="1">
    <source>
        <dbReference type="ARBA" id="ARBA00022603"/>
    </source>
</evidence>
<dbReference type="Pfam" id="PF03602">
    <property type="entry name" value="Cons_hypoth95"/>
    <property type="match status" value="1"/>
</dbReference>
<dbReference type="GO" id="GO:0003676">
    <property type="term" value="F:nucleic acid binding"/>
    <property type="evidence" value="ECO:0007669"/>
    <property type="project" value="InterPro"/>
</dbReference>
<evidence type="ECO:0000313" key="3">
    <source>
        <dbReference type="EMBL" id="WOO43109.1"/>
    </source>
</evidence>
<dbReference type="InterPro" id="IPR004398">
    <property type="entry name" value="RNA_MeTrfase_RsmD"/>
</dbReference>
<dbReference type="RefSeq" id="WP_317835647.1">
    <property type="nucleotide sequence ID" value="NZ_CP136920.1"/>
</dbReference>
<reference evidence="3 4" key="1">
    <citation type="submission" date="2023-10" db="EMBL/GenBank/DDBJ databases">
        <title>Rubellicoccus peritrichatus gen. nov., sp. nov., isolated from an algae of coral reef tank.</title>
        <authorList>
            <person name="Luo J."/>
        </authorList>
    </citation>
    <scope>NUCLEOTIDE SEQUENCE [LARGE SCALE GENOMIC DNA]</scope>
    <source>
        <strain evidence="3 4">CR14</strain>
    </source>
</reference>
<keyword evidence="2 3" id="KW-0808">Transferase</keyword>
<dbReference type="SUPFAM" id="SSF53335">
    <property type="entry name" value="S-adenosyl-L-methionine-dependent methyltransferases"/>
    <property type="match status" value="1"/>
</dbReference>
<gene>
    <name evidence="3" type="primary">rsmD</name>
    <name evidence="3" type="ORF">RZN69_08385</name>
</gene>
<protein>
    <submittedName>
        <fullName evidence="3">16S rRNA (Guanine(966)-N(2))-methyltransferase RsmD</fullName>
        <ecNumber evidence="3">2.1.1.171</ecNumber>
    </submittedName>
</protein>
<dbReference type="KEGG" id="puo:RZN69_08385"/>
<dbReference type="Proteomes" id="UP001304300">
    <property type="component" value="Chromosome"/>
</dbReference>
<dbReference type="EMBL" id="CP136920">
    <property type="protein sequence ID" value="WOO43109.1"/>
    <property type="molecule type" value="Genomic_DNA"/>
</dbReference>
<dbReference type="EC" id="2.1.1.171" evidence="3"/>
<accession>A0AAQ3LBN0</accession>
<dbReference type="InterPro" id="IPR002052">
    <property type="entry name" value="DNA_methylase_N6_adenine_CS"/>
</dbReference>
<proteinExistence type="predicted"/>
<organism evidence="3 4">
    <name type="scientific">Rubellicoccus peritrichatus</name>
    <dbReference type="NCBI Taxonomy" id="3080537"/>
    <lineage>
        <taxon>Bacteria</taxon>
        <taxon>Pseudomonadati</taxon>
        <taxon>Verrucomicrobiota</taxon>
        <taxon>Opitutia</taxon>
        <taxon>Puniceicoccales</taxon>
        <taxon>Cerasicoccaceae</taxon>
        <taxon>Rubellicoccus</taxon>
    </lineage>
</organism>
<dbReference type="CDD" id="cd02440">
    <property type="entry name" value="AdoMet_MTases"/>
    <property type="match status" value="1"/>
</dbReference>
<dbReference type="PANTHER" id="PTHR43542">
    <property type="entry name" value="METHYLTRANSFERASE"/>
    <property type="match status" value="1"/>
</dbReference>
<dbReference type="InterPro" id="IPR029063">
    <property type="entry name" value="SAM-dependent_MTases_sf"/>
</dbReference>
<dbReference type="AlphaFoldDB" id="A0AAQ3LBN0"/>
<dbReference type="NCBIfam" id="TIGR00095">
    <property type="entry name" value="16S rRNA (guanine(966)-N(2))-methyltransferase RsmD"/>
    <property type="match status" value="1"/>
</dbReference>
<dbReference type="PROSITE" id="PS00092">
    <property type="entry name" value="N6_MTASE"/>
    <property type="match status" value="1"/>
</dbReference>
<dbReference type="GO" id="GO:0052913">
    <property type="term" value="F:16S rRNA (guanine(966)-N(2))-methyltransferase activity"/>
    <property type="evidence" value="ECO:0007669"/>
    <property type="project" value="UniProtKB-EC"/>
</dbReference>
<dbReference type="PANTHER" id="PTHR43542:SF1">
    <property type="entry name" value="METHYLTRANSFERASE"/>
    <property type="match status" value="1"/>
</dbReference>
<keyword evidence="4" id="KW-1185">Reference proteome</keyword>
<sequence>MRITGGQARGIPLKAPPGNQVRPAMDAMREAIFSSLGLRINEAKVLDLFAGSGAYGLEALSRGAASCCFVEKDRRTLSFLESNASAVAKSIGEKMNYQSVRMDAMKWQAGSQKYDIIFIDPPYPLLNEHGLAMLKQAAPLLTTSENSRLILEAPGGWEPTGNIEEIQPSLNLLKRLGKGRNQPSALVFSL</sequence>
<evidence type="ECO:0000313" key="4">
    <source>
        <dbReference type="Proteomes" id="UP001304300"/>
    </source>
</evidence>
<dbReference type="Gene3D" id="3.40.50.150">
    <property type="entry name" value="Vaccinia Virus protein VP39"/>
    <property type="match status" value="1"/>
</dbReference>